<evidence type="ECO:0000313" key="4">
    <source>
        <dbReference type="Proteomes" id="UP000323505"/>
    </source>
</evidence>
<dbReference type="InterPro" id="IPR050834">
    <property type="entry name" value="Glycosyltransf_2"/>
</dbReference>
<dbReference type="Pfam" id="PF00535">
    <property type="entry name" value="Glycos_transf_2"/>
    <property type="match status" value="1"/>
</dbReference>
<feature type="compositionally biased region" description="Low complexity" evidence="1">
    <location>
        <begin position="43"/>
        <end position="54"/>
    </location>
</feature>
<gene>
    <name evidence="3" type="ORF">FXF68_17355</name>
</gene>
<feature type="domain" description="Glycosyltransferase 2-like" evidence="2">
    <location>
        <begin position="157"/>
        <end position="283"/>
    </location>
</feature>
<dbReference type="Proteomes" id="UP000323505">
    <property type="component" value="Unassembled WGS sequence"/>
</dbReference>
<dbReference type="SUPFAM" id="SSF53448">
    <property type="entry name" value="Nucleotide-diphospho-sugar transferases"/>
    <property type="match status" value="1"/>
</dbReference>
<dbReference type="GO" id="GO:0016740">
    <property type="term" value="F:transferase activity"/>
    <property type="evidence" value="ECO:0007669"/>
    <property type="project" value="UniProtKB-KW"/>
</dbReference>
<protein>
    <submittedName>
        <fullName evidence="3">Glycosyltransferase family 2 protein</fullName>
    </submittedName>
</protein>
<evidence type="ECO:0000256" key="1">
    <source>
        <dbReference type="SAM" id="MobiDB-lite"/>
    </source>
</evidence>
<keyword evidence="3" id="KW-0808">Transferase</keyword>
<dbReference type="CDD" id="cd00761">
    <property type="entry name" value="Glyco_tranf_GTA_type"/>
    <property type="match status" value="1"/>
</dbReference>
<name>A0A5D3FPB1_9ACTN</name>
<evidence type="ECO:0000313" key="3">
    <source>
        <dbReference type="EMBL" id="TYK49510.1"/>
    </source>
</evidence>
<dbReference type="PANTHER" id="PTHR43685">
    <property type="entry name" value="GLYCOSYLTRANSFERASE"/>
    <property type="match status" value="1"/>
</dbReference>
<sequence>MPCSVRLSGADRPHDLPEGALRADGPLDLGGNVRHGETRPRCGGRVPARPAPCRRGARRPPHGGGRADLRRAQPRLRPPPPRRRAHLEPARHLLPPRGGPAVARTPVQLLHHPGAIPPARDRGRPMSTSEAPRIRHNDYGTLAPPKIGEWEPRLSVSVVIPAYGNQEKLDLTLASLAAQTYPSRLLEVVVVDDGSAPPLRLPEIVPERARLIRTGGDGWGRAHACRTGSLAADGDVVHWLDADLIAFPEHVEAQLRWHHLADYLAVLGYKRFVEADEGWPTPQAVFEAIEGGSAEKLFDLGRSRRHEWVEDMIDATDGLRKHGSRSFRVHVGATASVHASLLKAAGGMDDSLVLGEDVELGYRLAQRGAVFVPEPAARSWHLGPSTQMRDEERLTRHNEPYLSHRLPMHRDWRRRGTGRQWLVPCVDVVVDARGRPHEEVRATVGAVLASTLPDAAVTIVGPWSGLGGERRAPLDDPLLDLRLTRAAFAHDGRVTFAEEAAPTSAPAPFRLTCPPGWAPTFDALQRLLELAETEDFGAVLLALPEADGLKVARFERTAAVARALAVRTDGEDLDDVVYATYGSVWIDGTEWALVPAADAAPPSRRTEDLLTWKKRAERWEAEADRLRRKLRAPLSTKLLEAAHGRTSRLRRRKEPR</sequence>
<proteinExistence type="predicted"/>
<accession>A0A5D3FPB1</accession>
<dbReference type="Gene3D" id="3.90.550.10">
    <property type="entry name" value="Spore Coat Polysaccharide Biosynthesis Protein SpsA, Chain A"/>
    <property type="match status" value="1"/>
</dbReference>
<comment type="caution">
    <text evidence="3">The sequence shown here is derived from an EMBL/GenBank/DDBJ whole genome shotgun (WGS) entry which is preliminary data.</text>
</comment>
<dbReference type="InterPro" id="IPR029044">
    <property type="entry name" value="Nucleotide-diphossugar_trans"/>
</dbReference>
<dbReference type="EMBL" id="VSRQ01000003">
    <property type="protein sequence ID" value="TYK49510.1"/>
    <property type="molecule type" value="Genomic_DNA"/>
</dbReference>
<dbReference type="InterPro" id="IPR001173">
    <property type="entry name" value="Glyco_trans_2-like"/>
</dbReference>
<reference evidence="3 4" key="1">
    <citation type="submission" date="2019-08" db="EMBL/GenBank/DDBJ databases">
        <title>Actinomadura sp. nov. CYP1-5 isolated from mountain soil.</title>
        <authorList>
            <person name="Songsumanus A."/>
            <person name="Kuncharoen N."/>
            <person name="Kudo T."/>
            <person name="Yuki M."/>
            <person name="Igarashi Y."/>
            <person name="Tanasupawat S."/>
        </authorList>
    </citation>
    <scope>NUCLEOTIDE SEQUENCE [LARGE SCALE GENOMIC DNA]</scope>
    <source>
        <strain evidence="3 4">CYP1-5</strain>
    </source>
</reference>
<dbReference type="PANTHER" id="PTHR43685:SF3">
    <property type="entry name" value="SLR2126 PROTEIN"/>
    <property type="match status" value="1"/>
</dbReference>
<dbReference type="AlphaFoldDB" id="A0A5D3FPB1"/>
<feature type="region of interest" description="Disordered" evidence="1">
    <location>
        <begin position="1"/>
        <end position="98"/>
    </location>
</feature>
<evidence type="ECO:0000259" key="2">
    <source>
        <dbReference type="Pfam" id="PF00535"/>
    </source>
</evidence>
<feature type="region of interest" description="Disordered" evidence="1">
    <location>
        <begin position="113"/>
        <end position="139"/>
    </location>
</feature>
<organism evidence="3 4">
    <name type="scientific">Actinomadura decatromicini</name>
    <dbReference type="NCBI Taxonomy" id="2604572"/>
    <lineage>
        <taxon>Bacteria</taxon>
        <taxon>Bacillati</taxon>
        <taxon>Actinomycetota</taxon>
        <taxon>Actinomycetes</taxon>
        <taxon>Streptosporangiales</taxon>
        <taxon>Thermomonosporaceae</taxon>
        <taxon>Actinomadura</taxon>
    </lineage>
</organism>
<keyword evidence="4" id="KW-1185">Reference proteome</keyword>